<evidence type="ECO:0000256" key="11">
    <source>
        <dbReference type="ARBA" id="ARBA00022982"/>
    </source>
</evidence>
<keyword evidence="10" id="KW-1278">Translocase</keyword>
<keyword evidence="14" id="KW-0830">Ubiquinone</keyword>
<evidence type="ECO:0000256" key="9">
    <source>
        <dbReference type="ARBA" id="ARBA00022792"/>
    </source>
</evidence>
<evidence type="ECO:0000256" key="16">
    <source>
        <dbReference type="ARBA" id="ARBA00023136"/>
    </source>
</evidence>
<feature type="domain" description="NADH:quinone oxidoreductase/Mrp antiporter transmembrane" evidence="20">
    <location>
        <begin position="24"/>
        <end position="274"/>
    </location>
</feature>
<dbReference type="CTD" id="4536"/>
<keyword evidence="9" id="KW-0999">Mitochondrion inner membrane</keyword>
<keyword evidence="16 19" id="KW-0472">Membrane</keyword>
<protein>
    <recommendedName>
        <fullName evidence="5">NADH-ubiquinone oxidoreductase chain 2</fullName>
        <ecNumber evidence="4">7.1.1.2</ecNumber>
    </recommendedName>
    <alternativeName>
        <fullName evidence="17">NADH dehydrogenase subunit 2</fullName>
    </alternativeName>
</protein>
<dbReference type="EC" id="7.1.1.2" evidence="4"/>
<evidence type="ECO:0000256" key="5">
    <source>
        <dbReference type="ARBA" id="ARBA00021008"/>
    </source>
</evidence>
<keyword evidence="8 19" id="KW-0812">Transmembrane</keyword>
<keyword evidence="15 21" id="KW-0496">Mitochondrion</keyword>
<dbReference type="GeneID" id="63350793"/>
<evidence type="ECO:0000256" key="7">
    <source>
        <dbReference type="ARBA" id="ARBA00022660"/>
    </source>
</evidence>
<evidence type="ECO:0000256" key="19">
    <source>
        <dbReference type="SAM" id="Phobius"/>
    </source>
</evidence>
<evidence type="ECO:0000256" key="13">
    <source>
        <dbReference type="ARBA" id="ARBA00023027"/>
    </source>
</evidence>
<evidence type="ECO:0000256" key="18">
    <source>
        <dbReference type="ARBA" id="ARBA00049551"/>
    </source>
</evidence>
<accession>A0A7L8ZU34</accession>
<evidence type="ECO:0000256" key="10">
    <source>
        <dbReference type="ARBA" id="ARBA00022967"/>
    </source>
</evidence>
<gene>
    <name evidence="21" type="primary">ND2</name>
</gene>
<evidence type="ECO:0000256" key="12">
    <source>
        <dbReference type="ARBA" id="ARBA00022989"/>
    </source>
</evidence>
<evidence type="ECO:0000256" key="14">
    <source>
        <dbReference type="ARBA" id="ARBA00023075"/>
    </source>
</evidence>
<dbReference type="GO" id="GO:0006120">
    <property type="term" value="P:mitochondrial electron transport, NADH to ubiquinone"/>
    <property type="evidence" value="ECO:0007669"/>
    <property type="project" value="TreeGrafter"/>
</dbReference>
<keyword evidence="7" id="KW-0679">Respiratory chain</keyword>
<dbReference type="GO" id="GO:0008137">
    <property type="term" value="F:NADH dehydrogenase (ubiquinone) activity"/>
    <property type="evidence" value="ECO:0007669"/>
    <property type="project" value="UniProtKB-EC"/>
</dbReference>
<evidence type="ECO:0000256" key="1">
    <source>
        <dbReference type="ARBA" id="ARBA00003257"/>
    </source>
</evidence>
<feature type="transmembrane region" description="Helical" evidence="19">
    <location>
        <begin position="188"/>
        <end position="209"/>
    </location>
</feature>
<evidence type="ECO:0000256" key="15">
    <source>
        <dbReference type="ARBA" id="ARBA00023128"/>
    </source>
</evidence>
<evidence type="ECO:0000313" key="21">
    <source>
        <dbReference type="EMBL" id="QOI73915.1"/>
    </source>
</evidence>
<keyword evidence="12 19" id="KW-1133">Transmembrane helix</keyword>
<comment type="function">
    <text evidence="1">Core subunit of the mitochondrial membrane respiratory chain NADH dehydrogenase (Complex I) that is believed to belong to the minimal assembly required for catalysis. Complex I functions in the transfer of electrons from NADH to the respiratory chain. The immediate electron acceptor for the enzyme is believed to be ubiquinone.</text>
</comment>
<organism evidence="21">
    <name type="scientific">Mukaria splendida</name>
    <dbReference type="NCBI Taxonomy" id="2586309"/>
    <lineage>
        <taxon>Eukaryota</taxon>
        <taxon>Metazoa</taxon>
        <taxon>Ecdysozoa</taxon>
        <taxon>Arthropoda</taxon>
        <taxon>Hexapoda</taxon>
        <taxon>Insecta</taxon>
        <taxon>Pterygota</taxon>
        <taxon>Neoptera</taxon>
        <taxon>Paraneoptera</taxon>
        <taxon>Hemiptera</taxon>
        <taxon>Auchenorrhyncha</taxon>
        <taxon>Membracoidea</taxon>
        <taxon>Cicadellidae</taxon>
        <taxon>Deltocephalinae</taxon>
        <taxon>Mukariini</taxon>
        <taxon>Mukaria</taxon>
    </lineage>
</organism>
<dbReference type="GO" id="GO:0005743">
    <property type="term" value="C:mitochondrial inner membrane"/>
    <property type="evidence" value="ECO:0007669"/>
    <property type="project" value="UniProtKB-SubCell"/>
</dbReference>
<keyword evidence="11" id="KW-0249">Electron transport</keyword>
<dbReference type="RefSeq" id="YP_010016409.1">
    <property type="nucleotide sequence ID" value="NC_053559.1"/>
</dbReference>
<keyword evidence="6" id="KW-0813">Transport</keyword>
<name>A0A7L8ZU34_9HEMI</name>
<feature type="transmembrane region" description="Helical" evidence="19">
    <location>
        <begin position="28"/>
        <end position="47"/>
    </location>
</feature>
<feature type="transmembrane region" description="Helical" evidence="19">
    <location>
        <begin position="59"/>
        <end position="81"/>
    </location>
</feature>
<dbReference type="EMBL" id="MG813485">
    <property type="protein sequence ID" value="QOI73915.1"/>
    <property type="molecule type" value="Genomic_DNA"/>
</dbReference>
<comment type="subcellular location">
    <subcellularLocation>
        <location evidence="2">Mitochondrion inner membrane</location>
        <topology evidence="2">Multi-pass membrane protein</topology>
    </subcellularLocation>
</comment>
<comment type="catalytic activity">
    <reaction evidence="18">
        <text>a ubiquinone + NADH + 5 H(+)(in) = a ubiquinol + NAD(+) + 4 H(+)(out)</text>
        <dbReference type="Rhea" id="RHEA:29091"/>
        <dbReference type="Rhea" id="RHEA-COMP:9565"/>
        <dbReference type="Rhea" id="RHEA-COMP:9566"/>
        <dbReference type="ChEBI" id="CHEBI:15378"/>
        <dbReference type="ChEBI" id="CHEBI:16389"/>
        <dbReference type="ChEBI" id="CHEBI:17976"/>
        <dbReference type="ChEBI" id="CHEBI:57540"/>
        <dbReference type="ChEBI" id="CHEBI:57945"/>
        <dbReference type="EC" id="7.1.1.2"/>
    </reaction>
</comment>
<keyword evidence="13" id="KW-0520">NAD</keyword>
<dbReference type="Pfam" id="PF00361">
    <property type="entry name" value="Proton_antipo_M"/>
    <property type="match status" value="1"/>
</dbReference>
<evidence type="ECO:0000256" key="17">
    <source>
        <dbReference type="ARBA" id="ARBA00031028"/>
    </source>
</evidence>
<reference evidence="21" key="1">
    <citation type="submission" date="2018-01" db="EMBL/GenBank/DDBJ databases">
        <authorList>
            <person name="Dai R.H."/>
            <person name="Wang J.J."/>
        </authorList>
    </citation>
    <scope>NUCLEOTIDE SEQUENCE</scope>
</reference>
<feature type="transmembrane region" description="Helical" evidence="19">
    <location>
        <begin position="229"/>
        <end position="251"/>
    </location>
</feature>
<dbReference type="PANTHER" id="PTHR46552">
    <property type="entry name" value="NADH-UBIQUINONE OXIDOREDUCTASE CHAIN 2"/>
    <property type="match status" value="1"/>
</dbReference>
<sequence length="325" mass="38003">MMLNLTKFMLTNTMMIGVIMTICSNNWISMWMGLEISMLSFIPLMINKKIKSPESMIKYFIMQSIASSMFLYSMIILLIGVNMNNEFLMNLSMIMKMGLAPFHNWMLLIIETMDYYVMFIMMTIMKIPPMVILIQCQNSATLTSISLMSLLFSSISCVNQSSVRKNLTYSSIFNNSLMLMSINSMNVVVLYMMIYSMSLMMTMLMMSIMKTNFVNQLMFNEFSIWMKMNFWLNMLSMGGFPSLIGFSAKMMILQEMIMKEQMILLLVVVLTSLLMIMFYTRMAFMSMMFYHTFNKWMLNLNKPVMFFMSMNLFTTPIFLTLLSIT</sequence>
<feature type="transmembrane region" description="Helical" evidence="19">
    <location>
        <begin position="304"/>
        <end position="324"/>
    </location>
</feature>
<evidence type="ECO:0000259" key="20">
    <source>
        <dbReference type="Pfam" id="PF00361"/>
    </source>
</evidence>
<dbReference type="InterPro" id="IPR001750">
    <property type="entry name" value="ND/Mrp_TM"/>
</dbReference>
<evidence type="ECO:0000256" key="3">
    <source>
        <dbReference type="ARBA" id="ARBA00007012"/>
    </source>
</evidence>
<evidence type="ECO:0000256" key="6">
    <source>
        <dbReference type="ARBA" id="ARBA00022448"/>
    </source>
</evidence>
<evidence type="ECO:0000256" key="4">
    <source>
        <dbReference type="ARBA" id="ARBA00012944"/>
    </source>
</evidence>
<dbReference type="PANTHER" id="PTHR46552:SF1">
    <property type="entry name" value="NADH-UBIQUINONE OXIDOREDUCTASE CHAIN 2"/>
    <property type="match status" value="1"/>
</dbReference>
<evidence type="ECO:0000256" key="8">
    <source>
        <dbReference type="ARBA" id="ARBA00022692"/>
    </source>
</evidence>
<geneLocation type="mitochondrion" evidence="21"/>
<dbReference type="InterPro" id="IPR050175">
    <property type="entry name" value="Complex_I_Subunit_2"/>
</dbReference>
<proteinExistence type="inferred from homology"/>
<feature type="transmembrane region" description="Helical" evidence="19">
    <location>
        <begin position="263"/>
        <end position="284"/>
    </location>
</feature>
<dbReference type="AlphaFoldDB" id="A0A7L8ZU34"/>
<evidence type="ECO:0000256" key="2">
    <source>
        <dbReference type="ARBA" id="ARBA00004448"/>
    </source>
</evidence>
<comment type="similarity">
    <text evidence="3">Belongs to the complex I subunit 2 family.</text>
</comment>
<feature type="transmembrane region" description="Helical" evidence="19">
    <location>
        <begin position="140"/>
        <end position="158"/>
    </location>
</feature>